<dbReference type="GO" id="GO:0005737">
    <property type="term" value="C:cytoplasm"/>
    <property type="evidence" value="ECO:0007669"/>
    <property type="project" value="UniProtKB-UniRule"/>
</dbReference>
<evidence type="ECO:0000256" key="2">
    <source>
        <dbReference type="ARBA" id="ARBA00022490"/>
    </source>
</evidence>
<feature type="domain" description="SpoVT-AbrB" evidence="8">
    <location>
        <begin position="101"/>
        <end position="144"/>
    </location>
</feature>
<name>A0A840R4N3_9GAMM</name>
<dbReference type="PROSITE" id="PS51740">
    <property type="entry name" value="SPOVT_ABRB"/>
    <property type="match status" value="2"/>
</dbReference>
<dbReference type="NCBIfam" id="TIGR00242">
    <property type="entry name" value="division/cell wall cluster transcriptional repressor MraZ"/>
    <property type="match status" value="1"/>
</dbReference>
<keyword evidence="3" id="KW-0677">Repeat</keyword>
<evidence type="ECO:0000256" key="6">
    <source>
        <dbReference type="ARBA" id="ARBA00023163"/>
    </source>
</evidence>
<dbReference type="InterPro" id="IPR035644">
    <property type="entry name" value="MraZ_C"/>
</dbReference>
<accession>A0A840R4N3</accession>
<dbReference type="Pfam" id="PF02381">
    <property type="entry name" value="MraZ"/>
    <property type="match status" value="2"/>
</dbReference>
<dbReference type="CDD" id="cd16321">
    <property type="entry name" value="MraZ_C"/>
    <property type="match status" value="1"/>
</dbReference>
<dbReference type="GO" id="GO:0003700">
    <property type="term" value="F:DNA-binding transcription factor activity"/>
    <property type="evidence" value="ECO:0007669"/>
    <property type="project" value="UniProtKB-UniRule"/>
</dbReference>
<comment type="subcellular location">
    <subcellularLocation>
        <location evidence="7">Cytoplasm</location>
        <location evidence="7">Nucleoid</location>
    </subcellularLocation>
</comment>
<evidence type="ECO:0000256" key="4">
    <source>
        <dbReference type="ARBA" id="ARBA00023015"/>
    </source>
</evidence>
<evidence type="ECO:0000256" key="5">
    <source>
        <dbReference type="ARBA" id="ARBA00023125"/>
    </source>
</evidence>
<dbReference type="SUPFAM" id="SSF89447">
    <property type="entry name" value="AbrB/MazE/MraZ-like"/>
    <property type="match status" value="1"/>
</dbReference>
<dbReference type="InterPro" id="IPR007159">
    <property type="entry name" value="SpoVT-AbrB_dom"/>
</dbReference>
<keyword evidence="4 7" id="KW-0805">Transcription regulation</keyword>
<comment type="subunit">
    <text evidence="7">Forms oligomers.</text>
</comment>
<dbReference type="InterPro" id="IPR003444">
    <property type="entry name" value="MraZ"/>
</dbReference>
<proteinExistence type="inferred from homology"/>
<keyword evidence="10" id="KW-1185">Reference proteome</keyword>
<dbReference type="GO" id="GO:0000976">
    <property type="term" value="F:transcription cis-regulatory region binding"/>
    <property type="evidence" value="ECO:0007669"/>
    <property type="project" value="TreeGrafter"/>
</dbReference>
<evidence type="ECO:0000313" key="9">
    <source>
        <dbReference type="EMBL" id="MBB5188115.1"/>
    </source>
</evidence>
<sequence length="167" mass="18589">MGRSGFLWCFGVFEAKKVGFVFLGSHAITMDSKGRLAIPAKIRDALVSACDGRLVITAHTEERCLLVYPEPQWLDLLPKIEALPNIHRKARLAQRLLLGYATPLEMDANGRVLLPPPLRDYADLEKKLLLVGQGKKLELWSESGWFDWLGAAGEGDDMPDEMLSLSL</sequence>
<keyword evidence="5 7" id="KW-0238">DNA-binding</keyword>
<comment type="caution">
    <text evidence="9">The sequence shown here is derived from an EMBL/GenBank/DDBJ whole genome shotgun (WGS) entry which is preliminary data.</text>
</comment>
<gene>
    <name evidence="7" type="primary">mraZ</name>
    <name evidence="9" type="ORF">HNQ57_002394</name>
</gene>
<dbReference type="InterPro" id="IPR020603">
    <property type="entry name" value="MraZ_dom"/>
</dbReference>
<dbReference type="InterPro" id="IPR038619">
    <property type="entry name" value="MraZ_sf"/>
</dbReference>
<dbReference type="Gene3D" id="3.40.1550.20">
    <property type="entry name" value="Transcriptional regulator MraZ domain"/>
    <property type="match status" value="1"/>
</dbReference>
<reference evidence="9 10" key="1">
    <citation type="submission" date="2020-08" db="EMBL/GenBank/DDBJ databases">
        <title>Genomic Encyclopedia of Type Strains, Phase IV (KMG-IV): sequencing the most valuable type-strain genomes for metagenomic binning, comparative biology and taxonomic classification.</title>
        <authorList>
            <person name="Goeker M."/>
        </authorList>
    </citation>
    <scope>NUCLEOTIDE SEQUENCE [LARGE SCALE GENOMIC DNA]</scope>
    <source>
        <strain evidence="9 10">DSM 25701</strain>
    </source>
</reference>
<dbReference type="PANTHER" id="PTHR34701:SF1">
    <property type="entry name" value="TRANSCRIPTIONAL REGULATOR MRAZ"/>
    <property type="match status" value="1"/>
</dbReference>
<dbReference type="InterPro" id="IPR035642">
    <property type="entry name" value="MraZ_N"/>
</dbReference>
<dbReference type="EMBL" id="JACHHW010000006">
    <property type="protein sequence ID" value="MBB5188115.1"/>
    <property type="molecule type" value="Genomic_DNA"/>
</dbReference>
<dbReference type="AlphaFoldDB" id="A0A840R4N3"/>
<dbReference type="Proteomes" id="UP000536640">
    <property type="component" value="Unassembled WGS sequence"/>
</dbReference>
<evidence type="ECO:0000256" key="3">
    <source>
        <dbReference type="ARBA" id="ARBA00022737"/>
    </source>
</evidence>
<dbReference type="InterPro" id="IPR037914">
    <property type="entry name" value="SpoVT-AbrB_sf"/>
</dbReference>
<evidence type="ECO:0000313" key="10">
    <source>
        <dbReference type="Proteomes" id="UP000536640"/>
    </source>
</evidence>
<evidence type="ECO:0000256" key="7">
    <source>
        <dbReference type="HAMAP-Rule" id="MF_01008"/>
    </source>
</evidence>
<dbReference type="PANTHER" id="PTHR34701">
    <property type="entry name" value="TRANSCRIPTIONAL REGULATOR MRAZ"/>
    <property type="match status" value="1"/>
</dbReference>
<dbReference type="GO" id="GO:2000143">
    <property type="term" value="P:negative regulation of DNA-templated transcription initiation"/>
    <property type="evidence" value="ECO:0007669"/>
    <property type="project" value="TreeGrafter"/>
</dbReference>
<protein>
    <recommendedName>
        <fullName evidence="1 7">Transcriptional regulator MraZ</fullName>
    </recommendedName>
</protein>
<keyword evidence="2 7" id="KW-0963">Cytoplasm</keyword>
<organism evidence="9 10">
    <name type="scientific">Zhongshania antarctica</name>
    <dbReference type="NCBI Taxonomy" id="641702"/>
    <lineage>
        <taxon>Bacteria</taxon>
        <taxon>Pseudomonadati</taxon>
        <taxon>Pseudomonadota</taxon>
        <taxon>Gammaproteobacteria</taxon>
        <taxon>Cellvibrionales</taxon>
        <taxon>Spongiibacteraceae</taxon>
        <taxon>Zhongshania</taxon>
    </lineage>
</organism>
<evidence type="ECO:0000256" key="1">
    <source>
        <dbReference type="ARBA" id="ARBA00013860"/>
    </source>
</evidence>
<evidence type="ECO:0000259" key="8">
    <source>
        <dbReference type="PROSITE" id="PS51740"/>
    </source>
</evidence>
<comment type="similarity">
    <text evidence="7">Belongs to the MraZ family.</text>
</comment>
<dbReference type="GO" id="GO:0009295">
    <property type="term" value="C:nucleoid"/>
    <property type="evidence" value="ECO:0007669"/>
    <property type="project" value="UniProtKB-SubCell"/>
</dbReference>
<dbReference type="HAMAP" id="MF_01008">
    <property type="entry name" value="MraZ"/>
    <property type="match status" value="1"/>
</dbReference>
<feature type="domain" description="SpoVT-AbrB" evidence="8">
    <location>
        <begin position="25"/>
        <end position="72"/>
    </location>
</feature>
<keyword evidence="6 7" id="KW-0804">Transcription</keyword>
<dbReference type="CDD" id="cd16320">
    <property type="entry name" value="MraZ_N"/>
    <property type="match status" value="1"/>
</dbReference>